<dbReference type="InterPro" id="IPR020503">
    <property type="entry name" value="Uncharacterised_Rv2561"/>
</dbReference>
<gene>
    <name evidence="1" type="ORF">C7447_103338</name>
</gene>
<comment type="caution">
    <text evidence="1">The sequence shown here is derived from an EMBL/GenBank/DDBJ whole genome shotgun (WGS) entry which is preliminary data.</text>
</comment>
<organism evidence="1 2">
    <name type="scientific">Tenacibaculum adriaticum</name>
    <dbReference type="NCBI Taxonomy" id="413713"/>
    <lineage>
        <taxon>Bacteria</taxon>
        <taxon>Pseudomonadati</taxon>
        <taxon>Bacteroidota</taxon>
        <taxon>Flavobacteriia</taxon>
        <taxon>Flavobacteriales</taxon>
        <taxon>Flavobacteriaceae</taxon>
        <taxon>Tenacibaculum</taxon>
    </lineage>
</organism>
<sequence length="198" mass="22811">MKPKPMLICIPDISGFTEFMSSTDIELSSQVIPALLNKVIYSNTIGLKVSEIEGDAILFYKVGKLPLFKDLIEQCRLFYIEFYKQLKSLNKEFEGKIDELPEVLGLKIILHYGEQISAIPIGKNIKLMGEDVIIAHRLLKNDIPFEEYILMSESVLSQYDHKKIAHNFGWGKLQEMDTRYKYIGDISYKFIDLKPLVN</sequence>
<evidence type="ECO:0000313" key="1">
    <source>
        <dbReference type="EMBL" id="TYP98168.1"/>
    </source>
</evidence>
<accession>A0A5S5DS07</accession>
<dbReference type="SUPFAM" id="SSF55073">
    <property type="entry name" value="Nucleotide cyclase"/>
    <property type="match status" value="1"/>
</dbReference>
<protein>
    <submittedName>
        <fullName evidence="1">Uncharacterized protein DUF2652</fullName>
    </submittedName>
</protein>
<dbReference type="EMBL" id="VNIA01000003">
    <property type="protein sequence ID" value="TYP98168.1"/>
    <property type="molecule type" value="Genomic_DNA"/>
</dbReference>
<dbReference type="Pfam" id="PF10851">
    <property type="entry name" value="DUF2652"/>
    <property type="match status" value="1"/>
</dbReference>
<proteinExistence type="predicted"/>
<dbReference type="Proteomes" id="UP000323136">
    <property type="component" value="Unassembled WGS sequence"/>
</dbReference>
<dbReference type="Gene3D" id="3.30.70.1230">
    <property type="entry name" value="Nucleotide cyclase"/>
    <property type="match status" value="1"/>
</dbReference>
<dbReference type="OrthoDB" id="625021at2"/>
<keyword evidence="2" id="KW-1185">Reference proteome</keyword>
<name>A0A5S5DS07_9FLAO</name>
<dbReference type="InterPro" id="IPR029787">
    <property type="entry name" value="Nucleotide_cyclase"/>
</dbReference>
<reference evidence="1 2" key="1">
    <citation type="submission" date="2019-07" db="EMBL/GenBank/DDBJ databases">
        <title>Genomic Encyclopedia of Type Strains, Phase IV (KMG-IV): sequencing the most valuable type-strain genomes for metagenomic binning, comparative biology and taxonomic classification.</title>
        <authorList>
            <person name="Goeker M."/>
        </authorList>
    </citation>
    <scope>NUCLEOTIDE SEQUENCE [LARGE SCALE GENOMIC DNA]</scope>
    <source>
        <strain evidence="1 2">DSM 18961</strain>
    </source>
</reference>
<dbReference type="AlphaFoldDB" id="A0A5S5DS07"/>
<evidence type="ECO:0000313" key="2">
    <source>
        <dbReference type="Proteomes" id="UP000323136"/>
    </source>
</evidence>
<dbReference type="RefSeq" id="WP_148870496.1">
    <property type="nucleotide sequence ID" value="NZ_VNIA01000003.1"/>
</dbReference>